<evidence type="ECO:0008006" key="3">
    <source>
        <dbReference type="Google" id="ProtNLM"/>
    </source>
</evidence>
<dbReference type="GeneID" id="25282338"/>
<dbReference type="Proteomes" id="UP000027920">
    <property type="component" value="Unassembled WGS sequence"/>
</dbReference>
<dbReference type="Gene3D" id="3.30.70.100">
    <property type="match status" value="1"/>
</dbReference>
<name>A0A072PAX5_9EURO</name>
<dbReference type="RefSeq" id="XP_013259824.1">
    <property type="nucleotide sequence ID" value="XM_013404370.1"/>
</dbReference>
<dbReference type="HOGENOM" id="CLU_106361_0_0_1"/>
<keyword evidence="2" id="KW-1185">Reference proteome</keyword>
<dbReference type="OrthoDB" id="3508947at2759"/>
<gene>
    <name evidence="1" type="ORF">A1O9_07424</name>
</gene>
<evidence type="ECO:0000313" key="2">
    <source>
        <dbReference type="Proteomes" id="UP000027920"/>
    </source>
</evidence>
<dbReference type="AlphaFoldDB" id="A0A072PAX5"/>
<dbReference type="VEuPathDB" id="FungiDB:A1O9_07424"/>
<organism evidence="1 2">
    <name type="scientific">Exophiala aquamarina CBS 119918</name>
    <dbReference type="NCBI Taxonomy" id="1182545"/>
    <lineage>
        <taxon>Eukaryota</taxon>
        <taxon>Fungi</taxon>
        <taxon>Dikarya</taxon>
        <taxon>Ascomycota</taxon>
        <taxon>Pezizomycotina</taxon>
        <taxon>Eurotiomycetes</taxon>
        <taxon>Chaetothyriomycetidae</taxon>
        <taxon>Chaetothyriales</taxon>
        <taxon>Herpotrichiellaceae</taxon>
        <taxon>Exophiala</taxon>
    </lineage>
</organism>
<protein>
    <recommendedName>
        <fullName evidence="3">ABM domain-containing protein</fullName>
    </recommendedName>
</protein>
<comment type="caution">
    <text evidence="1">The sequence shown here is derived from an EMBL/GenBank/DDBJ whole genome shotgun (WGS) entry which is preliminary data.</text>
</comment>
<reference evidence="1 2" key="1">
    <citation type="submission" date="2013-03" db="EMBL/GenBank/DDBJ databases">
        <title>The Genome Sequence of Exophiala aquamarina CBS 119918.</title>
        <authorList>
            <consortium name="The Broad Institute Genomics Platform"/>
            <person name="Cuomo C."/>
            <person name="de Hoog S."/>
            <person name="Gorbushina A."/>
            <person name="Walker B."/>
            <person name="Young S.K."/>
            <person name="Zeng Q."/>
            <person name="Gargeya S."/>
            <person name="Fitzgerald M."/>
            <person name="Haas B."/>
            <person name="Abouelleil A."/>
            <person name="Allen A.W."/>
            <person name="Alvarado L."/>
            <person name="Arachchi H.M."/>
            <person name="Berlin A.M."/>
            <person name="Chapman S.B."/>
            <person name="Gainer-Dewar J."/>
            <person name="Goldberg J."/>
            <person name="Griggs A."/>
            <person name="Gujja S."/>
            <person name="Hansen M."/>
            <person name="Howarth C."/>
            <person name="Imamovic A."/>
            <person name="Ireland A."/>
            <person name="Larimer J."/>
            <person name="McCowan C."/>
            <person name="Murphy C."/>
            <person name="Pearson M."/>
            <person name="Poon T.W."/>
            <person name="Priest M."/>
            <person name="Roberts A."/>
            <person name="Saif S."/>
            <person name="Shea T."/>
            <person name="Sisk P."/>
            <person name="Sykes S."/>
            <person name="Wortman J."/>
            <person name="Nusbaum C."/>
            <person name="Birren B."/>
        </authorList>
    </citation>
    <scope>NUCLEOTIDE SEQUENCE [LARGE SCALE GENOMIC DNA]</scope>
    <source>
        <strain evidence="1 2">CBS 119918</strain>
    </source>
</reference>
<evidence type="ECO:0000313" key="1">
    <source>
        <dbReference type="EMBL" id="KEF57234.1"/>
    </source>
</evidence>
<proteinExistence type="predicted"/>
<dbReference type="EMBL" id="AMGV01000005">
    <property type="protein sequence ID" value="KEF57234.1"/>
    <property type="molecule type" value="Genomic_DNA"/>
</dbReference>
<accession>A0A072PAX5</accession>
<sequence>MGAPLFFVVARVVSRDGALEKWRDVLAGLCKVSKTEPYSNSYYWGHDLDGAPDTIWGLEGYYHPVGFFMNHVSSDGFKKEMRKVDEGKLLRNVQGLGSPDYDLRHYDNFGGFLTRKDDKDRDAQDSFVAVVHFSASPGRRKQLLGILSDCADRIKATEIGTPGAAQSFAVLKEVNDFNLASVYIRTRSQKAWEEFETHKAYQELLADVKPITTKTETHRSQAFIGHIDQDAPAGNP</sequence>